<gene>
    <name evidence="15" type="ORF">CTheo_972</name>
</gene>
<dbReference type="PANTHER" id="PTHR47968:SF13">
    <property type="entry name" value="KINESIN-LIKE PROTEIN KIF19 ISOFORM X1"/>
    <property type="match status" value="1"/>
</dbReference>
<dbReference type="CDD" id="cd15539">
    <property type="entry name" value="PHD1_AIRE"/>
    <property type="match status" value="1"/>
</dbReference>
<feature type="compositionally biased region" description="Low complexity" evidence="12">
    <location>
        <begin position="711"/>
        <end position="721"/>
    </location>
</feature>
<dbReference type="GO" id="GO:0007018">
    <property type="term" value="P:microtubule-based movement"/>
    <property type="evidence" value="ECO:0007669"/>
    <property type="project" value="InterPro"/>
</dbReference>
<feature type="domain" description="Kinesin motor" evidence="14">
    <location>
        <begin position="7"/>
        <end position="382"/>
    </location>
</feature>
<evidence type="ECO:0000259" key="13">
    <source>
        <dbReference type="PROSITE" id="PS50016"/>
    </source>
</evidence>
<feature type="compositionally biased region" description="Basic residues" evidence="12">
    <location>
        <begin position="700"/>
        <end position="710"/>
    </location>
</feature>
<feature type="region of interest" description="Disordered" evidence="12">
    <location>
        <begin position="1153"/>
        <end position="1181"/>
    </location>
</feature>
<dbReference type="InterPro" id="IPR019786">
    <property type="entry name" value="Zinc_finger_PHD-type_CS"/>
</dbReference>
<feature type="region of interest" description="Disordered" evidence="12">
    <location>
        <begin position="853"/>
        <end position="965"/>
    </location>
</feature>
<feature type="region of interest" description="Disordered" evidence="12">
    <location>
        <begin position="234"/>
        <end position="254"/>
    </location>
</feature>
<sequence>MSNETSSIEVAVRIRPPTAHEAERLPPLGYSAPTAFNGDGHLTAAPKAHSYPLRRVVVPCDDRSLTFDPPDEEASRVYESKGYYPGRKPFKDQLYIFDRVFDQDAQQIDVFEGTTKKLLDGLLDGFNATVFAYGATGCGKTHTISGTDADPGIIYLTMNELFQRIAELEAEQIVQVSVTFLEIYNEDIRDLLAEPGVYAPRGGLTLREDKSNRVVVTGLVSRSPTTAEEVKQLVLDGNSRRTQSPTHANQTSSRSHAVLQINVTQSPRTASTTECQTSATLSIIDLAGSERASATRNMGDRMIEGANINKSLLALGNCINALCATGGRTRHVPYRNSKLTRLLKFSLGGNCRTVMIVCVAPTSAHYEDTQNTLKYANRAKEIKTKVSRNFLNVDRHVAQYVEAISRLNDEVAELKAKLSGRMSGDSEVEVRKKREAQAATLRAREDIQRKQESSLQGLVDGARGQAAATASRLRLAAFRARLQQLDADPSPLGSDSDKQAERSLLINLASREESIARGAEAQLASTVRANDLFDSQVRSIADRKLGDDMCNEMVRLEVQARKAELDARKAEARASTLEGAVTELGEITAALAGVVARCSVMMTDGASVLKNAPSGESEEIMQTVSAALSRIAESNGQTLFNVLGQSIATGQGSSSLLSFNGHVATSISRKSPPSKPAPRVSRRSSVIGNTSVNGAVSPRRAFKSPRKSLTSRRSSSISLALPKPPLPPAPVRAPKKAVQWRDLAGEGSLDDARTAIVPEKVYPVPSAGSASEAEWEDTEDAAGGQGDAKGKGKEDASSVEEKVYELVPPKRRGSRLDAGFLKSIGGGGSKALGSLAEESPRSVRAGLSDVSNQVGPGMGWGGATSPPAGSSTPTRKTAPLPGDDSVILPAKRVPGSATKSMRRRSGLGLAVAKARRRSSQIPTLSPSARGAAVATASGSGSSSGPQRQRVTPLVTSPPQRSPFKLRTAGLGHTRRASGGRLSLMGPARMPLKGVRMGNDRFAGDQSVDFGSGSNHWDRKHLGGLKDLTPVAEGRRILDLGTSDKAPTVFVLDDESLFTIILDQSLQAVTTTTIITKTAPTSNFRRLLRRVKQATLVVHLNSCRINTLVAGHWNSMATGMNYDFLYQPSSSSIHQPHVAGSDPSLATEIMPAPPPLSSFPRVNGKGQNLARTGKVSNRKRPPGLETVVTLSSRLTQEEGQAAAPLTDPIDVNLIPKDEPLDSVGLQESTIARKRARLIRQPSIPTPLTTRATSRQLRSSPLTADGNSVTPESVAAGQRAATAPITDREPSATALANLGTPPPVQSQHKRPRGKKSHALACLNPPSFAPRSASLSTRDVRAGPHSVVGVKPEPNDDPFISHTDPPLEPFDPHVGEMDGTHTELGSVLATKVASSSRRKGKGKDNVMEIGDHEADGASNNVTCEGCSLQGGHLVFCDGCPRSFHLLCLNPPLDELKEETWYCQTCVAKRTNVKPPPPKFKLETSAKRVNVHCLFEDLMYNLACEPPKVFALPEDIRAHFKDVTTSNTGAYVDSADVVRERLSRHGFVEERDPYRLRDRHGALVLCCKCGLSASSSTMDGEVHSTGDFTSRGRPIISCDYCRLHWHMDCLDPPLAVLPVNGRKWMCPNHSAHSMPKIRIPKTGSRVVTITKPGQHNNGNIEVIMDSEPIQLNPQAMRAAYEEVRINNQRYRIPEEAIVLDFWNKAKRNRMREVPWTSIPVPAPLAASAVRPTTPVRSSQGVLTPSSSPLTSLSSLSDPDDEAQDQTDQSMDDLAAAKLLHAFGVQARSISSTNSVADETQRSVNTRGSSPLSSILSEDSHDHGKMASPALKRTSNDLLSANVPVPQLSRSPANGIKIIPKAGSFAIRIPASKVGPRTAIRTSPQPRPAQRQLSPGPELAPSSIVDTSRKPLSASGSSISNITKAPTEEDELSPADIAKLKEIKKLILAKGEDRIMKFLRS</sequence>
<evidence type="ECO:0000256" key="9">
    <source>
        <dbReference type="PROSITE-ProRule" id="PRU00146"/>
    </source>
</evidence>
<dbReference type="Pfam" id="PF00225">
    <property type="entry name" value="Kinesin"/>
    <property type="match status" value="1"/>
</dbReference>
<feature type="compositionally biased region" description="Polar residues" evidence="12">
    <location>
        <begin position="1786"/>
        <end position="1803"/>
    </location>
</feature>
<dbReference type="Pfam" id="PF00628">
    <property type="entry name" value="PHD"/>
    <property type="match status" value="2"/>
</dbReference>
<feature type="compositionally biased region" description="Polar residues" evidence="12">
    <location>
        <begin position="1244"/>
        <end position="1269"/>
    </location>
</feature>
<feature type="compositionally biased region" description="Polar residues" evidence="12">
    <location>
        <begin position="1909"/>
        <end position="1919"/>
    </location>
</feature>
<dbReference type="CDD" id="cd01370">
    <property type="entry name" value="KISc_KIP3_like"/>
    <property type="match status" value="1"/>
</dbReference>
<keyword evidence="6 10" id="KW-0067">ATP-binding</keyword>
<dbReference type="InterPro" id="IPR001965">
    <property type="entry name" value="Znf_PHD"/>
</dbReference>
<feature type="compositionally biased region" description="Low complexity" evidence="12">
    <location>
        <begin position="666"/>
        <end position="687"/>
    </location>
</feature>
<feature type="region of interest" description="Disordered" evidence="12">
    <location>
        <begin position="1237"/>
        <end position="1322"/>
    </location>
</feature>
<dbReference type="PRINTS" id="PR00380">
    <property type="entry name" value="KINESINHEAVY"/>
</dbReference>
<dbReference type="GO" id="GO:0005874">
    <property type="term" value="C:microtubule"/>
    <property type="evidence" value="ECO:0007669"/>
    <property type="project" value="UniProtKB-KW"/>
</dbReference>
<evidence type="ECO:0000256" key="3">
    <source>
        <dbReference type="ARBA" id="ARBA00022741"/>
    </source>
</evidence>
<evidence type="ECO:0000256" key="7">
    <source>
        <dbReference type="ARBA" id="ARBA00023054"/>
    </source>
</evidence>
<dbReference type="InterPro" id="IPR011011">
    <property type="entry name" value="Znf_FYVE_PHD"/>
</dbReference>
<evidence type="ECO:0000256" key="5">
    <source>
        <dbReference type="ARBA" id="ARBA00022833"/>
    </source>
</evidence>
<evidence type="ECO:0000256" key="10">
    <source>
        <dbReference type="PROSITE-ProRule" id="PRU00283"/>
    </source>
</evidence>
<feature type="domain" description="PHD-type" evidence="13">
    <location>
        <begin position="1417"/>
        <end position="1465"/>
    </location>
</feature>
<feature type="coiled-coil region" evidence="11">
    <location>
        <begin position="553"/>
        <end position="580"/>
    </location>
</feature>
<dbReference type="PROSITE" id="PS00411">
    <property type="entry name" value="KINESIN_MOTOR_1"/>
    <property type="match status" value="1"/>
</dbReference>
<comment type="caution">
    <text evidence="15">The sequence shown here is derived from an EMBL/GenBank/DDBJ whole genome shotgun (WGS) entry which is preliminary data.</text>
</comment>
<dbReference type="InterPro" id="IPR019821">
    <property type="entry name" value="Kinesin_motor_CS"/>
</dbReference>
<feature type="region of interest" description="Disordered" evidence="12">
    <location>
        <begin position="1870"/>
        <end position="1926"/>
    </location>
</feature>
<dbReference type="EMBL" id="SSOP01000008">
    <property type="protein sequence ID" value="KAB5595511.1"/>
    <property type="molecule type" value="Genomic_DNA"/>
</dbReference>
<dbReference type="InterPro" id="IPR036961">
    <property type="entry name" value="Kinesin_motor_dom_sf"/>
</dbReference>
<feature type="region of interest" description="Disordered" evidence="12">
    <location>
        <begin position="763"/>
        <end position="801"/>
    </location>
</feature>
<dbReference type="PROSITE" id="PS50016">
    <property type="entry name" value="ZF_PHD_2"/>
    <property type="match status" value="1"/>
</dbReference>
<dbReference type="SUPFAM" id="SSF57903">
    <property type="entry name" value="FYVE/PHD zinc finger"/>
    <property type="match status" value="2"/>
</dbReference>
<protein>
    <submittedName>
        <fullName evidence="15">Kinesin-like protein 6</fullName>
    </submittedName>
</protein>
<dbReference type="InterPro" id="IPR027640">
    <property type="entry name" value="Kinesin-like_fam"/>
</dbReference>
<name>A0A5N5QVA6_9AGAM</name>
<keyword evidence="5" id="KW-0862">Zinc</keyword>
<dbReference type="SUPFAM" id="SSF52540">
    <property type="entry name" value="P-loop containing nucleoside triphosphate hydrolases"/>
    <property type="match status" value="1"/>
</dbReference>
<dbReference type="GO" id="GO:0008017">
    <property type="term" value="F:microtubule binding"/>
    <property type="evidence" value="ECO:0007669"/>
    <property type="project" value="InterPro"/>
</dbReference>
<evidence type="ECO:0000256" key="12">
    <source>
        <dbReference type="SAM" id="MobiDB-lite"/>
    </source>
</evidence>
<dbReference type="Proteomes" id="UP000383932">
    <property type="component" value="Unassembled WGS sequence"/>
</dbReference>
<feature type="compositionally biased region" description="Polar residues" evidence="12">
    <location>
        <begin position="945"/>
        <end position="958"/>
    </location>
</feature>
<dbReference type="PROSITE" id="PS01359">
    <property type="entry name" value="ZF_PHD_1"/>
    <property type="match status" value="1"/>
</dbReference>
<dbReference type="Gene3D" id="3.30.40.10">
    <property type="entry name" value="Zinc/RING finger domain, C3HC4 (zinc finger)"/>
    <property type="match status" value="2"/>
</dbReference>
<dbReference type="OrthoDB" id="3176171at2759"/>
<dbReference type="InterPro" id="IPR027417">
    <property type="entry name" value="P-loop_NTPase"/>
</dbReference>
<feature type="compositionally biased region" description="Pro residues" evidence="12">
    <location>
        <begin position="722"/>
        <end position="731"/>
    </location>
</feature>
<evidence type="ECO:0000256" key="2">
    <source>
        <dbReference type="ARBA" id="ARBA00022723"/>
    </source>
</evidence>
<accession>A0A5N5QVA6</accession>
<keyword evidence="4 9" id="KW-0863">Zinc-finger</keyword>
<keyword evidence="2" id="KW-0479">Metal-binding</keyword>
<evidence type="ECO:0000256" key="11">
    <source>
        <dbReference type="SAM" id="Coils"/>
    </source>
</evidence>
<dbReference type="GO" id="GO:0005524">
    <property type="term" value="F:ATP binding"/>
    <property type="evidence" value="ECO:0007669"/>
    <property type="project" value="UniProtKB-UniRule"/>
</dbReference>
<evidence type="ECO:0000313" key="15">
    <source>
        <dbReference type="EMBL" id="KAB5595511.1"/>
    </source>
</evidence>
<keyword evidence="7 11" id="KW-0175">Coiled coil</keyword>
<dbReference type="InterPro" id="IPR019787">
    <property type="entry name" value="Znf_PHD-finger"/>
</dbReference>
<feature type="region of interest" description="Disordered" evidence="12">
    <location>
        <begin position="1786"/>
        <end position="1825"/>
    </location>
</feature>
<organism evidence="15 16">
    <name type="scientific">Ceratobasidium theobromae</name>
    <dbReference type="NCBI Taxonomy" id="1582974"/>
    <lineage>
        <taxon>Eukaryota</taxon>
        <taxon>Fungi</taxon>
        <taxon>Dikarya</taxon>
        <taxon>Basidiomycota</taxon>
        <taxon>Agaricomycotina</taxon>
        <taxon>Agaricomycetes</taxon>
        <taxon>Cantharellales</taxon>
        <taxon>Ceratobasidiaceae</taxon>
        <taxon>Ceratobasidium</taxon>
    </lineage>
</organism>
<feature type="compositionally biased region" description="Low complexity" evidence="12">
    <location>
        <begin position="925"/>
        <end position="944"/>
    </location>
</feature>
<reference evidence="15 16" key="1">
    <citation type="journal article" date="2019" name="Fungal Biol. Biotechnol.">
        <title>Draft genome sequence of fastidious pathogen Ceratobasidium theobromae, which causes vascular-streak dieback in Theobroma cacao.</title>
        <authorList>
            <person name="Ali S.S."/>
            <person name="Asman A."/>
            <person name="Shao J."/>
            <person name="Firmansyah A.P."/>
            <person name="Susilo A.W."/>
            <person name="Rosmana A."/>
            <person name="McMahon P."/>
            <person name="Junaid M."/>
            <person name="Guest D."/>
            <person name="Kheng T.Y."/>
            <person name="Meinhardt L.W."/>
            <person name="Bailey B.A."/>
        </authorList>
    </citation>
    <scope>NUCLEOTIDE SEQUENCE [LARGE SCALE GENOMIC DNA]</scope>
    <source>
        <strain evidence="15 16">CT2</strain>
    </source>
</reference>
<evidence type="ECO:0000256" key="4">
    <source>
        <dbReference type="ARBA" id="ARBA00022771"/>
    </source>
</evidence>
<dbReference type="SMART" id="SM00129">
    <property type="entry name" value="KISc"/>
    <property type="match status" value="1"/>
</dbReference>
<dbReference type="GO" id="GO:0003777">
    <property type="term" value="F:microtubule motor activity"/>
    <property type="evidence" value="ECO:0007669"/>
    <property type="project" value="InterPro"/>
</dbReference>
<feature type="compositionally biased region" description="Low complexity" evidence="12">
    <location>
        <begin position="1738"/>
        <end position="1752"/>
    </location>
</feature>
<comment type="similarity">
    <text evidence="10">Belongs to the TRAFAC class myosin-kinesin ATPase superfamily. Kinesin family.</text>
</comment>
<dbReference type="InterPro" id="IPR001752">
    <property type="entry name" value="Kinesin_motor_dom"/>
</dbReference>
<keyword evidence="3 10" id="KW-0547">Nucleotide-binding</keyword>
<feature type="compositionally biased region" description="Basic and acidic residues" evidence="12">
    <location>
        <begin position="788"/>
        <end position="801"/>
    </location>
</feature>
<feature type="compositionally biased region" description="Basic residues" evidence="12">
    <location>
        <begin position="1305"/>
        <end position="1315"/>
    </location>
</feature>
<dbReference type="GO" id="GO:0008270">
    <property type="term" value="F:zinc ion binding"/>
    <property type="evidence" value="ECO:0007669"/>
    <property type="project" value="UniProtKB-KW"/>
</dbReference>
<evidence type="ECO:0000313" key="16">
    <source>
        <dbReference type="Proteomes" id="UP000383932"/>
    </source>
</evidence>
<keyword evidence="8 10" id="KW-0505">Motor protein</keyword>
<dbReference type="SMART" id="SM00249">
    <property type="entry name" value="PHD"/>
    <property type="match status" value="2"/>
</dbReference>
<keyword evidence="1" id="KW-0493">Microtubule</keyword>
<evidence type="ECO:0000256" key="1">
    <source>
        <dbReference type="ARBA" id="ARBA00022701"/>
    </source>
</evidence>
<proteinExistence type="inferred from homology"/>
<dbReference type="Gene3D" id="3.40.850.10">
    <property type="entry name" value="Kinesin motor domain"/>
    <property type="match status" value="1"/>
</dbReference>
<keyword evidence="16" id="KW-1185">Reference proteome</keyword>
<dbReference type="PANTHER" id="PTHR47968">
    <property type="entry name" value="CENTROMERE PROTEIN E"/>
    <property type="match status" value="1"/>
</dbReference>
<feature type="region of interest" description="Disordered" evidence="12">
    <location>
        <begin position="665"/>
        <end position="739"/>
    </location>
</feature>
<evidence type="ECO:0000259" key="14">
    <source>
        <dbReference type="PROSITE" id="PS50067"/>
    </source>
</evidence>
<evidence type="ECO:0000256" key="8">
    <source>
        <dbReference type="ARBA" id="ARBA00023175"/>
    </source>
</evidence>
<dbReference type="PROSITE" id="PS50067">
    <property type="entry name" value="KINESIN_MOTOR_2"/>
    <property type="match status" value="1"/>
</dbReference>
<dbReference type="CDD" id="cd15534">
    <property type="entry name" value="PHD2_PHF12_Rco1"/>
    <property type="match status" value="1"/>
</dbReference>
<feature type="compositionally biased region" description="Polar residues" evidence="12">
    <location>
        <begin position="240"/>
        <end position="254"/>
    </location>
</feature>
<dbReference type="InterPro" id="IPR013083">
    <property type="entry name" value="Znf_RING/FYVE/PHD"/>
</dbReference>
<evidence type="ECO:0000256" key="6">
    <source>
        <dbReference type="ARBA" id="ARBA00022840"/>
    </source>
</evidence>
<feature type="binding site" evidence="10">
    <location>
        <begin position="134"/>
        <end position="141"/>
    </location>
    <ligand>
        <name>ATP</name>
        <dbReference type="ChEBI" id="CHEBI:30616"/>
    </ligand>
</feature>
<feature type="region of interest" description="Disordered" evidence="12">
    <location>
        <begin position="1722"/>
        <end position="1763"/>
    </location>
</feature>